<keyword evidence="1" id="KW-1133">Transmembrane helix</keyword>
<evidence type="ECO:0000259" key="2">
    <source>
        <dbReference type="Pfam" id="PF13383"/>
    </source>
</evidence>
<dbReference type="InterPro" id="IPR026913">
    <property type="entry name" value="METTL24"/>
</dbReference>
<keyword evidence="4" id="KW-1185">Reference proteome</keyword>
<keyword evidence="1" id="KW-0472">Membrane</keyword>
<gene>
    <name evidence="3" type="ORF">ACOC_LOCUS3793</name>
</gene>
<dbReference type="STRING" id="334426.A0A0R3PHG5"/>
<feature type="domain" description="Methyltransferase" evidence="2">
    <location>
        <begin position="82"/>
        <end position="150"/>
    </location>
</feature>
<keyword evidence="1" id="KW-0812">Transmembrane</keyword>
<evidence type="ECO:0000313" key="4">
    <source>
        <dbReference type="Proteomes" id="UP000267027"/>
    </source>
</evidence>
<dbReference type="PANTHER" id="PTHR32026:SF27">
    <property type="entry name" value="METHYLTRANSFERASE FKBM DOMAIN-CONTAINING PROTEIN-RELATED"/>
    <property type="match status" value="1"/>
</dbReference>
<dbReference type="WBParaSite" id="ACOC_0000379201-mRNA-1">
    <property type="protein sequence ID" value="ACOC_0000379201-mRNA-1"/>
    <property type="gene ID" value="ACOC_0000379201"/>
</dbReference>
<evidence type="ECO:0000313" key="3">
    <source>
        <dbReference type="EMBL" id="VDM55378.1"/>
    </source>
</evidence>
<accession>A0A0R3PHG5</accession>
<evidence type="ECO:0000256" key="1">
    <source>
        <dbReference type="SAM" id="Phobius"/>
    </source>
</evidence>
<dbReference type="EMBL" id="UYYA01001423">
    <property type="protein sequence ID" value="VDM55378.1"/>
    <property type="molecule type" value="Genomic_DNA"/>
</dbReference>
<reference evidence="3 4" key="2">
    <citation type="submission" date="2018-11" db="EMBL/GenBank/DDBJ databases">
        <authorList>
            <consortium name="Pathogen Informatics"/>
        </authorList>
    </citation>
    <scope>NUCLEOTIDE SEQUENCE [LARGE SCALE GENOMIC DNA]</scope>
    <source>
        <strain evidence="3 4">Costa Rica</strain>
    </source>
</reference>
<feature type="transmembrane region" description="Helical" evidence="1">
    <location>
        <begin position="6"/>
        <end position="24"/>
    </location>
</feature>
<dbReference type="OrthoDB" id="10006218at2759"/>
<dbReference type="AlphaFoldDB" id="A0A0R3PHG5"/>
<sequence>MYLRRLLVFLGFLLAASLLFLAILPQKQRFMNAIGNAVRYQDSPLLNSIHTAWVREYYARQAPERIALLNNMRNPLNFASIYNVIVPEARCPDLVRVGRVSDGGKYVCNPKAFPTGNCSIYSFGLNNEVSFDVEIQQMTGCQLYGYDSVSSQRRPYNAIYETGEALCLGKCDSRGVGSVLFNTSLAMNINSFEQPTTQIERVRLKRRGSIPVLIIIFFVCASTSSYDEEEVEAFYMDLEKFYRVSMYPSRSLSEILTLRLDPEERLKNVTLGPTV</sequence>
<reference evidence="5" key="1">
    <citation type="submission" date="2017-02" db="UniProtKB">
        <authorList>
            <consortium name="WormBaseParasite"/>
        </authorList>
    </citation>
    <scope>IDENTIFICATION</scope>
</reference>
<name>A0A0R3PHG5_ANGCS</name>
<dbReference type="InterPro" id="IPR025714">
    <property type="entry name" value="Methyltranfer_dom"/>
</dbReference>
<proteinExistence type="predicted"/>
<dbReference type="Pfam" id="PF13383">
    <property type="entry name" value="Methyltransf_22"/>
    <property type="match status" value="1"/>
</dbReference>
<dbReference type="PANTHER" id="PTHR32026">
    <property type="entry name" value="METHYLTRANSFERASE-LIKE PROTEIN 24"/>
    <property type="match status" value="1"/>
</dbReference>
<organism evidence="5">
    <name type="scientific">Angiostrongylus costaricensis</name>
    <name type="common">Nematode worm</name>
    <dbReference type="NCBI Taxonomy" id="334426"/>
    <lineage>
        <taxon>Eukaryota</taxon>
        <taxon>Metazoa</taxon>
        <taxon>Ecdysozoa</taxon>
        <taxon>Nematoda</taxon>
        <taxon>Chromadorea</taxon>
        <taxon>Rhabditida</taxon>
        <taxon>Rhabditina</taxon>
        <taxon>Rhabditomorpha</taxon>
        <taxon>Strongyloidea</taxon>
        <taxon>Metastrongylidae</taxon>
        <taxon>Angiostrongylus</taxon>
    </lineage>
</organism>
<protein>
    <submittedName>
        <fullName evidence="5">Methyltranfer_dom domain-containing protein</fullName>
    </submittedName>
</protein>
<dbReference type="Proteomes" id="UP000267027">
    <property type="component" value="Unassembled WGS sequence"/>
</dbReference>
<evidence type="ECO:0000313" key="5">
    <source>
        <dbReference type="WBParaSite" id="ACOC_0000379201-mRNA-1"/>
    </source>
</evidence>